<dbReference type="EMBL" id="LKAJ01000001">
    <property type="protein sequence ID" value="KRG22843.1"/>
    <property type="molecule type" value="Genomic_DNA"/>
</dbReference>
<evidence type="ECO:0000313" key="2">
    <source>
        <dbReference type="EMBL" id="KRG22843.1"/>
    </source>
</evidence>
<feature type="compositionally biased region" description="Basic and acidic residues" evidence="1">
    <location>
        <begin position="62"/>
        <end position="80"/>
    </location>
</feature>
<name>A0A0Q9YPY5_9GAMM</name>
<reference evidence="2" key="1">
    <citation type="submission" date="2015-09" db="EMBL/GenBank/DDBJ databases">
        <title>Draft Genome Sequences of Two Novel Amoeba-resistant Intranuclear Bacteria, Candidatus Berkiella cookevillensis and Candidatus Berkiella aquae.</title>
        <authorList>
            <person name="Mehari Y.T."/>
            <person name="Arivett B.A."/>
            <person name="Farone A.L."/>
            <person name="Gunderson J.H."/>
            <person name="Farone M.B."/>
        </authorList>
    </citation>
    <scope>NUCLEOTIDE SEQUENCE [LARGE SCALE GENOMIC DNA]</scope>
    <source>
        <strain evidence="2">HT99</strain>
    </source>
</reference>
<reference evidence="3" key="3">
    <citation type="submission" date="2021-06" db="EMBL/GenBank/DDBJ databases">
        <title>Genomic Description and Analysis of Intracellular Bacteria, Candidatus Berkiella cookevillensis and Candidatus Berkiella aquae.</title>
        <authorList>
            <person name="Kidane D.T."/>
            <person name="Mehari Y.T."/>
            <person name="Rice F.C."/>
            <person name="Arivett B.A."/>
            <person name="Farone A.L."/>
            <person name="Berk S.G."/>
            <person name="Farone M.B."/>
        </authorList>
    </citation>
    <scope>NUCLEOTIDE SEQUENCE</scope>
    <source>
        <strain evidence="3">HT99</strain>
    </source>
</reference>
<accession>A0A0Q9YPY5</accession>
<sequence>MKASGPSSLISLEKPILPTFLHSPKLPTNSYKDRIGNQQYFYTHQDFNEYLLKKEQELKSAYKAEKRNSDSNENSDKENEAEMPSAFFKTEVGGGGKLTKKDLMKLAISFEQHKKRFNLDQPNPFVTPKQKRHHKSKKKM</sequence>
<comment type="caution">
    <text evidence="2">The sequence shown here is derived from an EMBL/GenBank/DDBJ whole genome shotgun (WGS) entry which is preliminary data.</text>
</comment>
<dbReference type="EMBL" id="LKAJ02000001">
    <property type="protein sequence ID" value="MCS5711797.1"/>
    <property type="molecule type" value="Genomic_DNA"/>
</dbReference>
<protein>
    <submittedName>
        <fullName evidence="2">Uncharacterized protein</fullName>
    </submittedName>
</protein>
<evidence type="ECO:0000313" key="4">
    <source>
        <dbReference type="Proteomes" id="UP000051497"/>
    </source>
</evidence>
<evidence type="ECO:0000256" key="1">
    <source>
        <dbReference type="SAM" id="MobiDB-lite"/>
    </source>
</evidence>
<reference evidence="3" key="2">
    <citation type="journal article" date="2016" name="Genome Announc.">
        <title>Draft Genome Sequences of Two Novel Amoeba-Resistant Intranuclear Bacteria, 'Candidatus Berkiella cookevillensis' and 'Candidatus Berkiella aquae'.</title>
        <authorList>
            <person name="Mehari Y.T."/>
            <person name="Arivett B.A."/>
            <person name="Farone A.L."/>
            <person name="Gunderson J.H."/>
            <person name="Farone M.B."/>
        </authorList>
    </citation>
    <scope>NUCLEOTIDE SEQUENCE</scope>
    <source>
        <strain evidence="3">HT99</strain>
    </source>
</reference>
<keyword evidence="4" id="KW-1185">Reference proteome</keyword>
<evidence type="ECO:0000313" key="3">
    <source>
        <dbReference type="EMBL" id="MCS5711797.1"/>
    </source>
</evidence>
<dbReference type="AlphaFoldDB" id="A0A0Q9YPY5"/>
<organism evidence="2">
    <name type="scientific">Candidatus Berkiella aquae</name>
    <dbReference type="NCBI Taxonomy" id="295108"/>
    <lineage>
        <taxon>Bacteria</taxon>
        <taxon>Pseudomonadati</taxon>
        <taxon>Pseudomonadota</taxon>
        <taxon>Gammaproteobacteria</taxon>
        <taxon>Candidatus Berkiellales</taxon>
        <taxon>Candidatus Berkiellaceae</taxon>
        <taxon>Candidatus Berkiella</taxon>
    </lineage>
</organism>
<feature type="compositionally biased region" description="Basic residues" evidence="1">
    <location>
        <begin position="129"/>
        <end position="140"/>
    </location>
</feature>
<feature type="region of interest" description="Disordered" evidence="1">
    <location>
        <begin position="62"/>
        <end position="97"/>
    </location>
</feature>
<proteinExistence type="predicted"/>
<gene>
    <name evidence="2" type="ORF">HT99x_00384</name>
    <name evidence="3" type="ORF">HT99x_010175</name>
</gene>
<dbReference type="RefSeq" id="WP_075065018.1">
    <property type="nucleotide sequence ID" value="NZ_LKAJ02000001.1"/>
</dbReference>
<dbReference type="Proteomes" id="UP000051497">
    <property type="component" value="Unassembled WGS sequence"/>
</dbReference>
<feature type="region of interest" description="Disordered" evidence="1">
    <location>
        <begin position="113"/>
        <end position="140"/>
    </location>
</feature>